<dbReference type="InterPro" id="IPR018333">
    <property type="entry name" value="Squalene_cyclase"/>
</dbReference>
<keyword evidence="3" id="KW-0677">Repeat</keyword>
<dbReference type="GO" id="GO:0005811">
    <property type="term" value="C:lipid droplet"/>
    <property type="evidence" value="ECO:0007669"/>
    <property type="project" value="InterPro"/>
</dbReference>
<dbReference type="RefSeq" id="WP_208926548.1">
    <property type="nucleotide sequence ID" value="NZ_LK996017.1"/>
</dbReference>
<dbReference type="Gene3D" id="1.50.10.20">
    <property type="match status" value="2"/>
</dbReference>
<dbReference type="GO" id="GO:0016866">
    <property type="term" value="F:intramolecular transferase activity"/>
    <property type="evidence" value="ECO:0007669"/>
    <property type="project" value="InterPro"/>
</dbReference>
<evidence type="ECO:0000259" key="4">
    <source>
        <dbReference type="Pfam" id="PF13243"/>
    </source>
</evidence>
<keyword evidence="5" id="KW-0808">Transferase</keyword>
<comment type="similarity">
    <text evidence="2">Belongs to the terpene cyclase/mutase family.</text>
</comment>
<gene>
    <name evidence="5" type="ORF">DPCES_5039</name>
</gene>
<protein>
    <submittedName>
        <fullName evidence="5">Prenyltransferase/squalene oxidase</fullName>
    </submittedName>
</protein>
<feature type="domain" description="Squalene cyclase C-terminal" evidence="4">
    <location>
        <begin position="295"/>
        <end position="455"/>
    </location>
</feature>
<evidence type="ECO:0000256" key="2">
    <source>
        <dbReference type="ARBA" id="ARBA00009755"/>
    </source>
</evidence>
<accession>A0A098B975</accession>
<dbReference type="InterPro" id="IPR008930">
    <property type="entry name" value="Terpenoid_cyclase/PrenylTrfase"/>
</dbReference>
<dbReference type="Pfam" id="PF13243">
    <property type="entry name" value="SQHop_cyclase_C"/>
    <property type="match status" value="1"/>
</dbReference>
<dbReference type="EMBL" id="LK996017">
    <property type="protein sequence ID" value="CDX04925.1"/>
    <property type="molecule type" value="Genomic_DNA"/>
</dbReference>
<dbReference type="AlphaFoldDB" id="A0A098B975"/>
<dbReference type="GO" id="GO:0016740">
    <property type="term" value="F:transferase activity"/>
    <property type="evidence" value="ECO:0007669"/>
    <property type="project" value="UniProtKB-KW"/>
</dbReference>
<evidence type="ECO:0000313" key="5">
    <source>
        <dbReference type="EMBL" id="CDX04925.1"/>
    </source>
</evidence>
<sequence>MDGGDRLNFGKNLSDSLDKAQTYVSEGVEQILADKLDQDHGVSPSPGATALASLALLALGREFKGAQQRGIQWLWQNNRGGWGKVPGGQPDEEITKIARLALQGSQGGWMAKLQVLSQARQFSQMILTLGQRVVPGLEGPTPEEIILPNILEESVLAKLPLYGRPVVVAASLLATESQEGLNRGIRYLLDTQMEDGSWSEDIIATSLAILGIMRLGGYPEPCQRAGRWLMQKQYATGAWPAFDQLKNWAMGWAVCIAGETGRRWRGNSWLEPGVDWLKEAQNADGSYGSTPPYTHPDLDDTAVALNGFYQVGVENSPGAQLLKRLQNKDGSWSTFPSFTGIPPRITSEFPVYIPSVDVTIHALEALWRRGRSQEDFVYRGLRWLLSQQDAQGAFSSSWYEGSVYSTAQALELFSKWKFNWQQLYMSRDILEARQKAIQFILASQQEDGGWGSTVETGLALSGLLRYGGTVPREVLDKGCLNLMDAQHPNGSFKPSYKAIYAKGWDYEEPISTALTAVRALSRYEQLFRK</sequence>
<evidence type="ECO:0000256" key="3">
    <source>
        <dbReference type="ARBA" id="ARBA00022737"/>
    </source>
</evidence>
<comment type="pathway">
    <text evidence="1">Secondary metabolite biosynthesis; hopanoid biosynthesis.</text>
</comment>
<organism evidence="5">
    <name type="scientific">Desulfitobacterium hafniense</name>
    <name type="common">Desulfitobacterium frappieri</name>
    <dbReference type="NCBI Taxonomy" id="49338"/>
    <lineage>
        <taxon>Bacteria</taxon>
        <taxon>Bacillati</taxon>
        <taxon>Bacillota</taxon>
        <taxon>Clostridia</taxon>
        <taxon>Eubacteriales</taxon>
        <taxon>Desulfitobacteriaceae</taxon>
        <taxon>Desulfitobacterium</taxon>
    </lineage>
</organism>
<reference evidence="5" key="1">
    <citation type="submission" date="2014-07" db="EMBL/GenBank/DDBJ databases">
        <authorList>
            <person name="Hornung V.Bastian."/>
        </authorList>
    </citation>
    <scope>NUCLEOTIDE SEQUENCE</scope>
    <source>
        <strain evidence="5">PCE-S</strain>
    </source>
</reference>
<dbReference type="GO" id="GO:0016104">
    <property type="term" value="P:triterpenoid biosynthetic process"/>
    <property type="evidence" value="ECO:0007669"/>
    <property type="project" value="InterPro"/>
</dbReference>
<dbReference type="UniPathway" id="UPA00337"/>
<dbReference type="PANTHER" id="PTHR11764">
    <property type="entry name" value="TERPENE CYCLASE/MUTASE FAMILY MEMBER"/>
    <property type="match status" value="1"/>
</dbReference>
<proteinExistence type="inferred from homology"/>
<dbReference type="SUPFAM" id="SSF48239">
    <property type="entry name" value="Terpenoid cyclases/Protein prenyltransferases"/>
    <property type="match status" value="2"/>
</dbReference>
<evidence type="ECO:0000256" key="1">
    <source>
        <dbReference type="ARBA" id="ARBA00004999"/>
    </source>
</evidence>
<dbReference type="InterPro" id="IPR032696">
    <property type="entry name" value="SQ_cyclase_C"/>
</dbReference>
<dbReference type="CDD" id="cd00688">
    <property type="entry name" value="ISOPREN_C2_like"/>
    <property type="match status" value="1"/>
</dbReference>
<dbReference type="PANTHER" id="PTHR11764:SF20">
    <property type="entry name" value="LANOSTEROL SYNTHASE"/>
    <property type="match status" value="1"/>
</dbReference>
<dbReference type="PATRIC" id="fig|49338.4.peg.5421"/>
<name>A0A098B975_DESHA</name>